<proteinExistence type="predicted"/>
<organism evidence="2">
    <name type="scientific">Arundo donax</name>
    <name type="common">Giant reed</name>
    <name type="synonym">Donax arundinaceus</name>
    <dbReference type="NCBI Taxonomy" id="35708"/>
    <lineage>
        <taxon>Eukaryota</taxon>
        <taxon>Viridiplantae</taxon>
        <taxon>Streptophyta</taxon>
        <taxon>Embryophyta</taxon>
        <taxon>Tracheophyta</taxon>
        <taxon>Spermatophyta</taxon>
        <taxon>Magnoliopsida</taxon>
        <taxon>Liliopsida</taxon>
        <taxon>Poales</taxon>
        <taxon>Poaceae</taxon>
        <taxon>PACMAD clade</taxon>
        <taxon>Arundinoideae</taxon>
        <taxon>Arundineae</taxon>
        <taxon>Arundo</taxon>
    </lineage>
</organism>
<feature type="region of interest" description="Disordered" evidence="1">
    <location>
        <begin position="1"/>
        <end position="32"/>
    </location>
</feature>
<reference evidence="2" key="1">
    <citation type="submission" date="2014-09" db="EMBL/GenBank/DDBJ databases">
        <authorList>
            <person name="Magalhaes I.L.F."/>
            <person name="Oliveira U."/>
            <person name="Santos F.R."/>
            <person name="Vidigal T.H.D.A."/>
            <person name="Brescovit A.D."/>
            <person name="Santos A.J."/>
        </authorList>
    </citation>
    <scope>NUCLEOTIDE SEQUENCE</scope>
    <source>
        <tissue evidence="2">Shoot tissue taken approximately 20 cm above the soil surface</tissue>
    </source>
</reference>
<accession>A0A0A9BM40</accession>
<dbReference type="AlphaFoldDB" id="A0A0A9BM40"/>
<dbReference type="EMBL" id="GBRH01232876">
    <property type="protein sequence ID" value="JAD65019.1"/>
    <property type="molecule type" value="Transcribed_RNA"/>
</dbReference>
<reference evidence="2" key="2">
    <citation type="journal article" date="2015" name="Data Brief">
        <title>Shoot transcriptome of the giant reed, Arundo donax.</title>
        <authorList>
            <person name="Barrero R.A."/>
            <person name="Guerrero F.D."/>
            <person name="Moolhuijzen P."/>
            <person name="Goolsby J.A."/>
            <person name="Tidwell J."/>
            <person name="Bellgard S.E."/>
            <person name="Bellgard M.I."/>
        </authorList>
    </citation>
    <scope>NUCLEOTIDE SEQUENCE</scope>
    <source>
        <tissue evidence="2">Shoot tissue taken approximately 20 cm above the soil surface</tissue>
    </source>
</reference>
<evidence type="ECO:0000313" key="2">
    <source>
        <dbReference type="EMBL" id="JAD65019.1"/>
    </source>
</evidence>
<name>A0A0A9BM40_ARUDO</name>
<evidence type="ECO:0000256" key="1">
    <source>
        <dbReference type="SAM" id="MobiDB-lite"/>
    </source>
</evidence>
<sequence>MPCRCGGAATGRRPTPSSCAPSPTKRPGGGTTLAIIIISR</sequence>
<protein>
    <submittedName>
        <fullName evidence="2">Uncharacterized protein</fullName>
    </submittedName>
</protein>